<keyword evidence="1" id="KW-0812">Transmembrane</keyword>
<gene>
    <name evidence="2" type="ORF">BP01DRAFT_230124</name>
</gene>
<proteinExistence type="predicted"/>
<dbReference type="AlphaFoldDB" id="A0A318ZI64"/>
<organism evidence="2 3">
    <name type="scientific">Aspergillus saccharolyticus JOP 1030-1</name>
    <dbReference type="NCBI Taxonomy" id="1450539"/>
    <lineage>
        <taxon>Eukaryota</taxon>
        <taxon>Fungi</taxon>
        <taxon>Dikarya</taxon>
        <taxon>Ascomycota</taxon>
        <taxon>Pezizomycotina</taxon>
        <taxon>Eurotiomycetes</taxon>
        <taxon>Eurotiomycetidae</taxon>
        <taxon>Eurotiales</taxon>
        <taxon>Aspergillaceae</taxon>
        <taxon>Aspergillus</taxon>
        <taxon>Aspergillus subgen. Circumdati</taxon>
    </lineage>
</organism>
<evidence type="ECO:0000313" key="2">
    <source>
        <dbReference type="EMBL" id="PYH47246.1"/>
    </source>
</evidence>
<reference evidence="2 3" key="1">
    <citation type="submission" date="2016-12" db="EMBL/GenBank/DDBJ databases">
        <title>The genomes of Aspergillus section Nigri reveals drivers in fungal speciation.</title>
        <authorList>
            <consortium name="DOE Joint Genome Institute"/>
            <person name="Vesth T.C."/>
            <person name="Nybo J."/>
            <person name="Theobald S."/>
            <person name="Brandl J."/>
            <person name="Frisvad J.C."/>
            <person name="Nielsen K.F."/>
            <person name="Lyhne E.K."/>
            <person name="Kogle M.E."/>
            <person name="Kuo A."/>
            <person name="Riley R."/>
            <person name="Clum A."/>
            <person name="Nolan M."/>
            <person name="Lipzen A."/>
            <person name="Salamov A."/>
            <person name="Henrissat B."/>
            <person name="Wiebenga A."/>
            <person name="De Vries R.P."/>
            <person name="Grigoriev I.V."/>
            <person name="Mortensen U.H."/>
            <person name="Andersen M.R."/>
            <person name="Baker S.E."/>
        </authorList>
    </citation>
    <scope>NUCLEOTIDE SEQUENCE [LARGE SCALE GENOMIC DNA]</scope>
    <source>
        <strain evidence="2 3">JOP 1030-1</strain>
    </source>
</reference>
<dbReference type="RefSeq" id="XP_025433228.1">
    <property type="nucleotide sequence ID" value="XM_025571202.1"/>
</dbReference>
<dbReference type="EMBL" id="KZ821225">
    <property type="protein sequence ID" value="PYH47246.1"/>
    <property type="molecule type" value="Genomic_DNA"/>
</dbReference>
<dbReference type="GeneID" id="37072430"/>
<dbReference type="Proteomes" id="UP000248349">
    <property type="component" value="Unassembled WGS sequence"/>
</dbReference>
<accession>A0A318ZI64</accession>
<evidence type="ECO:0000313" key="3">
    <source>
        <dbReference type="Proteomes" id="UP000248349"/>
    </source>
</evidence>
<keyword evidence="1" id="KW-1133">Transmembrane helix</keyword>
<sequence length="133" mass="15003">MSLSCLSVRLSVCLSLTVSLSVCVALVSLRLKYNSFVGLVNSHQFKSSISLMTIEFNLPFSFPSLLWQFFLSLSPSIISAIVPILLLSPSLPFFHLKPARPTGQPRLLPFFLPALNYMVRHKLRKPSRRQNKI</sequence>
<name>A0A318ZI64_9EURO</name>
<protein>
    <submittedName>
        <fullName evidence="2">Uncharacterized protein</fullName>
    </submittedName>
</protein>
<feature type="transmembrane region" description="Helical" evidence="1">
    <location>
        <begin position="65"/>
        <end position="87"/>
    </location>
</feature>
<keyword evidence="1" id="KW-0472">Membrane</keyword>
<evidence type="ECO:0000256" key="1">
    <source>
        <dbReference type="SAM" id="Phobius"/>
    </source>
</evidence>
<keyword evidence="3" id="KW-1185">Reference proteome</keyword>